<dbReference type="CTD" id="124975"/>
<dbReference type="SUPFAM" id="SSF56235">
    <property type="entry name" value="N-terminal nucleophile aminohydrolases (Ntn hydrolases)"/>
    <property type="match status" value="1"/>
</dbReference>
<evidence type="ECO:0000313" key="5">
    <source>
        <dbReference type="Proteomes" id="UP000007648"/>
    </source>
</evidence>
<dbReference type="PRINTS" id="PR01210">
    <property type="entry name" value="GGTRANSPTASE"/>
</dbReference>
<dbReference type="Gene3D" id="3.60.20.40">
    <property type="match status" value="1"/>
</dbReference>
<feature type="transmembrane region" description="Helical" evidence="3">
    <location>
        <begin position="70"/>
        <end position="89"/>
    </location>
</feature>
<feature type="compositionally biased region" description="Acidic residues" evidence="2">
    <location>
        <begin position="26"/>
        <end position="44"/>
    </location>
</feature>
<evidence type="ECO:0000256" key="1">
    <source>
        <dbReference type="ARBA" id="ARBA00009381"/>
    </source>
</evidence>
<dbReference type="InterPro" id="IPR052688">
    <property type="entry name" value="Gamma-glutamyltransfase"/>
</dbReference>
<gene>
    <name evidence="4" type="primary">GGT6</name>
</gene>
<feature type="region of interest" description="Disordered" evidence="2">
    <location>
        <begin position="23"/>
        <end position="45"/>
    </location>
</feature>
<dbReference type="GO" id="GO:0070062">
    <property type="term" value="C:extracellular exosome"/>
    <property type="evidence" value="ECO:0007669"/>
    <property type="project" value="TreeGrafter"/>
</dbReference>
<sequence length="544" mass="56974">MEQIWVDSQAGSLGSVKYQKLLFQESESEEEEEDEEEEEEEEEEMKVVLFPDSGHQRAPQANPAQSRLKIWTGILSALLLLGLSFYLAARQLKLTGASDQPQEVAADQVQSLDHHTSGHHHSPGVYPHGAVISESDTCSILGRDLLLDGGNVVDAGVGTALCLALVHPHETGLGAVFWALFHNSSSNQTTALMPAPAQALAPGLGMPGALPALRLLHRNLGRLPWPRLLAATIALAQDGFSVDKALAEALAERGAAGQATGLCPLLCHPNGTVLGQGSHVTNLGLAAVLQRAAQTPESDGQFLRALLRPVAEDLYLEEPLHARLPTLEPAVQLALPQGLLFTTPNPTAGELLLKILRNPLQAGWLPSDPCPELLAAAQGAYAGAAPAAPVGSLLAAMDREGSVLLMASSLNSTFGSGRLLPSTGILLSDFVEDSQTLSWACPALLCCGPEGDVLALAAPGGSSAPLAVARTLLSHLVLQQPLPDAVTQPQLHIQLGSNGAPLTCRKTSPETGAPRPEALLLVTTQAEHVRATGVPASSYPSRGH</sequence>
<keyword evidence="3" id="KW-0472">Membrane</keyword>
<keyword evidence="5" id="KW-1185">Reference proteome</keyword>
<dbReference type="InterPro" id="IPR029055">
    <property type="entry name" value="Ntn_hydrolases_N"/>
</dbReference>
<dbReference type="InterPro" id="IPR043137">
    <property type="entry name" value="GGT_ssub_C"/>
</dbReference>
<dbReference type="GeneTree" id="ENSGT00940000161883"/>
<reference evidence="4" key="3">
    <citation type="submission" date="2025-09" db="UniProtKB">
        <authorList>
            <consortium name="Ensembl"/>
        </authorList>
    </citation>
    <scope>IDENTIFICATION</scope>
</reference>
<feature type="region of interest" description="Disordered" evidence="2">
    <location>
        <begin position="104"/>
        <end position="124"/>
    </location>
</feature>
<reference evidence="4" key="2">
    <citation type="submission" date="2025-08" db="UniProtKB">
        <authorList>
            <consortium name="Ensembl"/>
        </authorList>
    </citation>
    <scope>IDENTIFICATION</scope>
</reference>
<dbReference type="KEGG" id="shr:100915049"/>
<dbReference type="Pfam" id="PF01019">
    <property type="entry name" value="G_glu_transpept"/>
    <property type="match status" value="2"/>
</dbReference>
<dbReference type="Ensembl" id="ENSSHAT00000042497.1">
    <property type="protein sequence ID" value="ENSSHAP00000036941.1"/>
    <property type="gene ID" value="ENSSHAG00000024328.1"/>
</dbReference>
<dbReference type="Proteomes" id="UP000007648">
    <property type="component" value="Unassembled WGS sequence"/>
</dbReference>
<dbReference type="FunCoup" id="A0A7N4PG22">
    <property type="interactions" value="113"/>
</dbReference>
<evidence type="ECO:0000256" key="2">
    <source>
        <dbReference type="SAM" id="MobiDB-lite"/>
    </source>
</evidence>
<name>A0A7N4PG22_SARHA</name>
<dbReference type="RefSeq" id="XP_012398494.1">
    <property type="nucleotide sequence ID" value="XM_012543040.2"/>
</dbReference>
<dbReference type="PANTHER" id="PTHR47278:SF1">
    <property type="entry name" value="GLUTATHIONE HYDROLASE 6"/>
    <property type="match status" value="1"/>
</dbReference>
<dbReference type="GeneID" id="100915049"/>
<evidence type="ECO:0000313" key="4">
    <source>
        <dbReference type="Ensembl" id="ENSSHAP00000036941.1"/>
    </source>
</evidence>
<dbReference type="PANTHER" id="PTHR47278">
    <property type="entry name" value="GLUTATHIONE HYDROLASE 6"/>
    <property type="match status" value="1"/>
</dbReference>
<keyword evidence="3" id="KW-0812">Transmembrane</keyword>
<dbReference type="OrthoDB" id="1081007at2759"/>
<accession>A0A7N4PG22</accession>
<dbReference type="InParanoid" id="A0A7N4PG22"/>
<organism evidence="4 5">
    <name type="scientific">Sarcophilus harrisii</name>
    <name type="common">Tasmanian devil</name>
    <name type="synonym">Sarcophilus laniarius</name>
    <dbReference type="NCBI Taxonomy" id="9305"/>
    <lineage>
        <taxon>Eukaryota</taxon>
        <taxon>Metazoa</taxon>
        <taxon>Chordata</taxon>
        <taxon>Craniata</taxon>
        <taxon>Vertebrata</taxon>
        <taxon>Euteleostomi</taxon>
        <taxon>Mammalia</taxon>
        <taxon>Metatheria</taxon>
        <taxon>Dasyuromorphia</taxon>
        <taxon>Dasyuridae</taxon>
        <taxon>Sarcophilus</taxon>
    </lineage>
</organism>
<protein>
    <submittedName>
        <fullName evidence="4">Gamma-glutamyltransferase 6</fullName>
    </submittedName>
</protein>
<reference evidence="4 5" key="1">
    <citation type="journal article" date="2011" name="Proc. Natl. Acad. Sci. U.S.A.">
        <title>Genetic diversity and population structure of the endangered marsupial Sarcophilus harrisii (Tasmanian devil).</title>
        <authorList>
            <person name="Miller W."/>
            <person name="Hayes V.M."/>
            <person name="Ratan A."/>
            <person name="Petersen D.C."/>
            <person name="Wittekindt N.E."/>
            <person name="Miller J."/>
            <person name="Walenz B."/>
            <person name="Knight J."/>
            <person name="Qi J."/>
            <person name="Zhao F."/>
            <person name="Wang Q."/>
            <person name="Bedoya-Reina O.C."/>
            <person name="Katiyar N."/>
            <person name="Tomsho L.P."/>
            <person name="Kasson L.M."/>
            <person name="Hardie R.A."/>
            <person name="Woodbridge P."/>
            <person name="Tindall E.A."/>
            <person name="Bertelsen M.F."/>
            <person name="Dixon D."/>
            <person name="Pyecroft S."/>
            <person name="Helgen K.M."/>
            <person name="Lesk A.M."/>
            <person name="Pringle T.H."/>
            <person name="Patterson N."/>
            <person name="Zhang Y."/>
            <person name="Kreiss A."/>
            <person name="Woods G.M."/>
            <person name="Jones M.E."/>
            <person name="Schuster S.C."/>
        </authorList>
    </citation>
    <scope>NUCLEOTIDE SEQUENCE [LARGE SCALE GENOMIC DNA]</scope>
</reference>
<comment type="similarity">
    <text evidence="1">Belongs to the gamma-glutamyltransferase family.</text>
</comment>
<evidence type="ECO:0000256" key="3">
    <source>
        <dbReference type="SAM" id="Phobius"/>
    </source>
</evidence>
<dbReference type="AlphaFoldDB" id="A0A7N4PG22"/>
<keyword evidence="3" id="KW-1133">Transmembrane helix</keyword>
<proteinExistence type="inferred from homology"/>